<dbReference type="AlphaFoldDB" id="A0A4Z2JGK2"/>
<dbReference type="EMBL" id="SRLO01000003">
    <property type="protein sequence ID" value="TNN88874.1"/>
    <property type="molecule type" value="Genomic_DNA"/>
</dbReference>
<feature type="region of interest" description="Disordered" evidence="1">
    <location>
        <begin position="157"/>
        <end position="181"/>
    </location>
</feature>
<protein>
    <submittedName>
        <fullName evidence="2">Uncharacterized protein</fullName>
    </submittedName>
</protein>
<sequence>MLTLVFNSPVAVQFKTNLSPFRACTARATEQSLLGIVLTEKVILKTQEKNTVTANQLFKASVGEVGSQDSYYKRWRVRCGKWCWPAAKRGNPDLTSCFQRQKQCQQDAVGLALSERKLDVKLRNRPVCRAWVLLTVTPLQCCWLFLPQRESSTCTSSMVKPDGNVHDSSQRPLSQGEDENHRTCRGINIPELERCIISSLFLRTGLGESRLRSTYSIQATRKHHSGKSVLHSDCSFQFQSVQRAGNIALREAIHPGPGAQCAGPQGSALSKHVSRRIALISVSAIRANRDFQARRPQTQDRTSDLIDQ</sequence>
<evidence type="ECO:0000256" key="1">
    <source>
        <dbReference type="SAM" id="MobiDB-lite"/>
    </source>
</evidence>
<organism evidence="2 3">
    <name type="scientific">Liparis tanakae</name>
    <name type="common">Tanaka's snailfish</name>
    <dbReference type="NCBI Taxonomy" id="230148"/>
    <lineage>
        <taxon>Eukaryota</taxon>
        <taxon>Metazoa</taxon>
        <taxon>Chordata</taxon>
        <taxon>Craniata</taxon>
        <taxon>Vertebrata</taxon>
        <taxon>Euteleostomi</taxon>
        <taxon>Actinopterygii</taxon>
        <taxon>Neopterygii</taxon>
        <taxon>Teleostei</taxon>
        <taxon>Neoteleostei</taxon>
        <taxon>Acanthomorphata</taxon>
        <taxon>Eupercaria</taxon>
        <taxon>Perciformes</taxon>
        <taxon>Cottioidei</taxon>
        <taxon>Cottales</taxon>
        <taxon>Liparidae</taxon>
        <taxon>Liparis</taxon>
    </lineage>
</organism>
<name>A0A4Z2JGK2_9TELE</name>
<keyword evidence="3" id="KW-1185">Reference proteome</keyword>
<evidence type="ECO:0000313" key="3">
    <source>
        <dbReference type="Proteomes" id="UP000314294"/>
    </source>
</evidence>
<dbReference type="Proteomes" id="UP000314294">
    <property type="component" value="Unassembled WGS sequence"/>
</dbReference>
<reference evidence="2 3" key="1">
    <citation type="submission" date="2019-03" db="EMBL/GenBank/DDBJ databases">
        <title>First draft genome of Liparis tanakae, snailfish: a comprehensive survey of snailfish specific genes.</title>
        <authorList>
            <person name="Kim W."/>
            <person name="Song I."/>
            <person name="Jeong J.-H."/>
            <person name="Kim D."/>
            <person name="Kim S."/>
            <person name="Ryu S."/>
            <person name="Song J.Y."/>
            <person name="Lee S.K."/>
        </authorList>
    </citation>
    <scope>NUCLEOTIDE SEQUENCE [LARGE SCALE GENOMIC DNA]</scope>
    <source>
        <tissue evidence="2">Muscle</tissue>
    </source>
</reference>
<accession>A0A4Z2JGK2</accession>
<gene>
    <name evidence="2" type="ORF">EYF80_000752</name>
</gene>
<comment type="caution">
    <text evidence="2">The sequence shown here is derived from an EMBL/GenBank/DDBJ whole genome shotgun (WGS) entry which is preliminary data.</text>
</comment>
<proteinExistence type="predicted"/>
<evidence type="ECO:0000313" key="2">
    <source>
        <dbReference type="EMBL" id="TNN88874.1"/>
    </source>
</evidence>